<comment type="caution">
    <text evidence="6">The sequence shown here is derived from an EMBL/GenBank/DDBJ whole genome shotgun (WGS) entry which is preliminary data.</text>
</comment>
<evidence type="ECO:0000256" key="2">
    <source>
        <dbReference type="ARBA" id="ARBA00022741"/>
    </source>
</evidence>
<dbReference type="InterPro" id="IPR003593">
    <property type="entry name" value="AAA+_ATPase"/>
</dbReference>
<name>A0ABN1W5U5_9ACTN</name>
<evidence type="ECO:0000259" key="5">
    <source>
        <dbReference type="PROSITE" id="PS50893"/>
    </source>
</evidence>
<keyword evidence="3 6" id="KW-0067">ATP-binding</keyword>
<proteinExistence type="predicted"/>
<keyword evidence="7" id="KW-1185">Reference proteome</keyword>
<accession>A0ABN1W5U5</accession>
<evidence type="ECO:0000313" key="6">
    <source>
        <dbReference type="EMBL" id="GAA1235971.1"/>
    </source>
</evidence>
<feature type="compositionally biased region" description="Basic residues" evidence="4">
    <location>
        <begin position="1"/>
        <end position="11"/>
    </location>
</feature>
<dbReference type="Proteomes" id="UP001500037">
    <property type="component" value="Unassembled WGS sequence"/>
</dbReference>
<dbReference type="RefSeq" id="WP_344441789.1">
    <property type="nucleotide sequence ID" value="NZ_BAAALF010000039.1"/>
</dbReference>
<feature type="region of interest" description="Disordered" evidence="4">
    <location>
        <begin position="1"/>
        <end position="39"/>
    </location>
</feature>
<dbReference type="SMART" id="SM00382">
    <property type="entry name" value="AAA"/>
    <property type="match status" value="1"/>
</dbReference>
<dbReference type="GO" id="GO:0005524">
    <property type="term" value="F:ATP binding"/>
    <property type="evidence" value="ECO:0007669"/>
    <property type="project" value="UniProtKB-KW"/>
</dbReference>
<dbReference type="SUPFAM" id="SSF52540">
    <property type="entry name" value="P-loop containing nucleoside triphosphate hydrolases"/>
    <property type="match status" value="1"/>
</dbReference>
<feature type="domain" description="ABC transporter" evidence="5">
    <location>
        <begin position="41"/>
        <end position="290"/>
    </location>
</feature>
<dbReference type="InterPro" id="IPR017911">
    <property type="entry name" value="MacB-like_ATP-bd"/>
</dbReference>
<dbReference type="PANTHER" id="PTHR24220">
    <property type="entry name" value="IMPORT ATP-BINDING PROTEIN"/>
    <property type="match status" value="1"/>
</dbReference>
<reference evidence="6 7" key="1">
    <citation type="journal article" date="2019" name="Int. J. Syst. Evol. Microbiol.">
        <title>The Global Catalogue of Microorganisms (GCM) 10K type strain sequencing project: providing services to taxonomists for standard genome sequencing and annotation.</title>
        <authorList>
            <consortium name="The Broad Institute Genomics Platform"/>
            <consortium name="The Broad Institute Genome Sequencing Center for Infectious Disease"/>
            <person name="Wu L."/>
            <person name="Ma J."/>
        </authorList>
    </citation>
    <scope>NUCLEOTIDE SEQUENCE [LARGE SCALE GENOMIC DNA]</scope>
    <source>
        <strain evidence="6 7">JCM 13004</strain>
    </source>
</reference>
<dbReference type="PANTHER" id="PTHR24220:SF86">
    <property type="entry name" value="ABC TRANSPORTER ABCH.1"/>
    <property type="match status" value="1"/>
</dbReference>
<evidence type="ECO:0000256" key="4">
    <source>
        <dbReference type="SAM" id="MobiDB-lite"/>
    </source>
</evidence>
<organism evidence="6 7">
    <name type="scientific">Kitasatospora nipponensis</name>
    <dbReference type="NCBI Taxonomy" id="258049"/>
    <lineage>
        <taxon>Bacteria</taxon>
        <taxon>Bacillati</taxon>
        <taxon>Actinomycetota</taxon>
        <taxon>Actinomycetes</taxon>
        <taxon>Kitasatosporales</taxon>
        <taxon>Streptomycetaceae</taxon>
        <taxon>Kitasatospora</taxon>
    </lineage>
</organism>
<dbReference type="InterPro" id="IPR017871">
    <property type="entry name" value="ABC_transporter-like_CS"/>
</dbReference>
<evidence type="ECO:0000313" key="7">
    <source>
        <dbReference type="Proteomes" id="UP001500037"/>
    </source>
</evidence>
<dbReference type="Gene3D" id="3.40.50.300">
    <property type="entry name" value="P-loop containing nucleotide triphosphate hydrolases"/>
    <property type="match status" value="1"/>
</dbReference>
<dbReference type="PROSITE" id="PS50893">
    <property type="entry name" value="ABC_TRANSPORTER_2"/>
    <property type="match status" value="1"/>
</dbReference>
<sequence>MARGTRGRRSRAAAAADALAGLEESGPHEGRPAGQPTPPVIQVRRLTKSYGHGDATVHALRGPSDPETGEPMGVSLDIEQGDFVAVMGSSGSGKSTLMNILGCLDVPTAGRYLLDGIDVGHLDEQQLSLVRNRKIGFIFQSFNLVPRTTALAQVELPLAYAGVRAAERRKRALAALALVGLGDRADHKPNELSGGQQQRVAVARSLVTAPAMLLADEPTGNLDTRSTSEVLAIIDGLNATGRTVVLITHEDEVAAHAKRVLRLVDGQVISDVRQGPVAGPPPVLAAQLAGAHQSPGGQGELIGGRR</sequence>
<feature type="compositionally biased region" description="Low complexity" evidence="4">
    <location>
        <begin position="12"/>
        <end position="21"/>
    </location>
</feature>
<dbReference type="CDD" id="cd03255">
    <property type="entry name" value="ABC_MJ0796_LolCDE_FtsE"/>
    <property type="match status" value="1"/>
</dbReference>
<dbReference type="Pfam" id="PF00005">
    <property type="entry name" value="ABC_tran"/>
    <property type="match status" value="1"/>
</dbReference>
<keyword evidence="2" id="KW-0547">Nucleotide-binding</keyword>
<dbReference type="InterPro" id="IPR015854">
    <property type="entry name" value="ABC_transpr_LolD-like"/>
</dbReference>
<dbReference type="InterPro" id="IPR027417">
    <property type="entry name" value="P-loop_NTPase"/>
</dbReference>
<protein>
    <submittedName>
        <fullName evidence="6">ABC transporter ATP-binding protein</fullName>
    </submittedName>
</protein>
<dbReference type="EMBL" id="BAAALF010000039">
    <property type="protein sequence ID" value="GAA1235971.1"/>
    <property type="molecule type" value="Genomic_DNA"/>
</dbReference>
<gene>
    <name evidence="6" type="ORF">GCM10009665_27710</name>
</gene>
<dbReference type="InterPro" id="IPR003439">
    <property type="entry name" value="ABC_transporter-like_ATP-bd"/>
</dbReference>
<keyword evidence="1" id="KW-0813">Transport</keyword>
<evidence type="ECO:0000256" key="1">
    <source>
        <dbReference type="ARBA" id="ARBA00022448"/>
    </source>
</evidence>
<evidence type="ECO:0000256" key="3">
    <source>
        <dbReference type="ARBA" id="ARBA00022840"/>
    </source>
</evidence>
<dbReference type="PROSITE" id="PS00211">
    <property type="entry name" value="ABC_TRANSPORTER_1"/>
    <property type="match status" value="1"/>
</dbReference>